<accession>A0A1Y2H4P2</accession>
<dbReference type="AlphaFoldDB" id="A0A1Y2H4P2"/>
<evidence type="ECO:0000313" key="2">
    <source>
        <dbReference type="Proteomes" id="UP000193411"/>
    </source>
</evidence>
<evidence type="ECO:0000313" key="1">
    <source>
        <dbReference type="EMBL" id="ORZ29540.1"/>
    </source>
</evidence>
<sequence length="69" mass="7315">MRIVSLSCLSDNIAQPILTKLAPVTSWPLPSTAKSHCAPCCLECSHLTSTASACRLSTFVFVSGICVFV</sequence>
<dbReference type="EMBL" id="MCFL01000161">
    <property type="protein sequence ID" value="ORZ29540.1"/>
    <property type="molecule type" value="Genomic_DNA"/>
</dbReference>
<keyword evidence="2" id="KW-1185">Reference proteome</keyword>
<name>A0A1Y2H4P2_9FUNG</name>
<protein>
    <submittedName>
        <fullName evidence="1">Uncharacterized protein</fullName>
    </submittedName>
</protein>
<comment type="caution">
    <text evidence="1">The sequence shown here is derived from an EMBL/GenBank/DDBJ whole genome shotgun (WGS) entry which is preliminary data.</text>
</comment>
<proteinExistence type="predicted"/>
<gene>
    <name evidence="1" type="ORF">BCR44DRAFT_1449529</name>
</gene>
<reference evidence="1 2" key="1">
    <citation type="submission" date="2016-07" db="EMBL/GenBank/DDBJ databases">
        <title>Pervasive Adenine N6-methylation of Active Genes in Fungi.</title>
        <authorList>
            <consortium name="DOE Joint Genome Institute"/>
            <person name="Mondo S.J."/>
            <person name="Dannebaum R.O."/>
            <person name="Kuo R.C."/>
            <person name="Labutti K."/>
            <person name="Haridas S."/>
            <person name="Kuo A."/>
            <person name="Salamov A."/>
            <person name="Ahrendt S.R."/>
            <person name="Lipzen A."/>
            <person name="Sullivan W."/>
            <person name="Andreopoulos W.B."/>
            <person name="Clum A."/>
            <person name="Lindquist E."/>
            <person name="Daum C."/>
            <person name="Ramamoorthy G.K."/>
            <person name="Gryganskyi A."/>
            <person name="Culley D."/>
            <person name="Magnuson J.K."/>
            <person name="James T.Y."/>
            <person name="O'Malley M.A."/>
            <person name="Stajich J.E."/>
            <person name="Spatafora J.W."/>
            <person name="Visel A."/>
            <person name="Grigoriev I.V."/>
        </authorList>
    </citation>
    <scope>NUCLEOTIDE SEQUENCE [LARGE SCALE GENOMIC DNA]</scope>
    <source>
        <strain evidence="1 2">PL171</strain>
    </source>
</reference>
<organism evidence="1 2">
    <name type="scientific">Catenaria anguillulae PL171</name>
    <dbReference type="NCBI Taxonomy" id="765915"/>
    <lineage>
        <taxon>Eukaryota</taxon>
        <taxon>Fungi</taxon>
        <taxon>Fungi incertae sedis</taxon>
        <taxon>Blastocladiomycota</taxon>
        <taxon>Blastocladiomycetes</taxon>
        <taxon>Blastocladiales</taxon>
        <taxon>Catenariaceae</taxon>
        <taxon>Catenaria</taxon>
    </lineage>
</organism>
<dbReference type="Proteomes" id="UP000193411">
    <property type="component" value="Unassembled WGS sequence"/>
</dbReference>